<name>A0ABW2BQ79_9HYPH</name>
<feature type="transmembrane region" description="Helical" evidence="1">
    <location>
        <begin position="6"/>
        <end position="24"/>
    </location>
</feature>
<accession>A0ABW2BQ79</accession>
<comment type="caution">
    <text evidence="2">The sequence shown here is derived from an EMBL/GenBank/DDBJ whole genome shotgun (WGS) entry which is preliminary data.</text>
</comment>
<evidence type="ECO:0000256" key="1">
    <source>
        <dbReference type="SAM" id="Phobius"/>
    </source>
</evidence>
<keyword evidence="1" id="KW-0812">Transmembrane</keyword>
<protein>
    <recommendedName>
        <fullName evidence="4">Histidine kinase</fullName>
    </recommendedName>
</protein>
<keyword evidence="1" id="KW-0472">Membrane</keyword>
<dbReference type="RefSeq" id="WP_378974175.1">
    <property type="nucleotide sequence ID" value="NZ_JBHSWN010000001.1"/>
</dbReference>
<sequence length="99" mass="10497">MALGYVLALVLEAAGLAGLVLGLIRLRTERRARAAELRGLLLTGNAVATSSARPASANRIPRQVFVDCAPRAASQVNVDARAALDRALESLHRVERRAA</sequence>
<dbReference type="EMBL" id="JBHSWN010000001">
    <property type="protein sequence ID" value="MFC6792380.1"/>
    <property type="molecule type" value="Genomic_DNA"/>
</dbReference>
<keyword evidence="1" id="KW-1133">Transmembrane helix</keyword>
<dbReference type="Proteomes" id="UP001596292">
    <property type="component" value="Unassembled WGS sequence"/>
</dbReference>
<evidence type="ECO:0000313" key="3">
    <source>
        <dbReference type="Proteomes" id="UP001596292"/>
    </source>
</evidence>
<organism evidence="2 3">
    <name type="scientific">Methylobacterium komagatae</name>
    <dbReference type="NCBI Taxonomy" id="374425"/>
    <lineage>
        <taxon>Bacteria</taxon>
        <taxon>Pseudomonadati</taxon>
        <taxon>Pseudomonadota</taxon>
        <taxon>Alphaproteobacteria</taxon>
        <taxon>Hyphomicrobiales</taxon>
        <taxon>Methylobacteriaceae</taxon>
        <taxon>Methylobacterium</taxon>
    </lineage>
</organism>
<evidence type="ECO:0000313" key="2">
    <source>
        <dbReference type="EMBL" id="MFC6792380.1"/>
    </source>
</evidence>
<reference evidence="3" key="1">
    <citation type="journal article" date="2019" name="Int. J. Syst. Evol. Microbiol.">
        <title>The Global Catalogue of Microorganisms (GCM) 10K type strain sequencing project: providing services to taxonomists for standard genome sequencing and annotation.</title>
        <authorList>
            <consortium name="The Broad Institute Genomics Platform"/>
            <consortium name="The Broad Institute Genome Sequencing Center for Infectious Disease"/>
            <person name="Wu L."/>
            <person name="Ma J."/>
        </authorList>
    </citation>
    <scope>NUCLEOTIDE SEQUENCE [LARGE SCALE GENOMIC DNA]</scope>
    <source>
        <strain evidence="3">CCUG 48316</strain>
    </source>
</reference>
<evidence type="ECO:0008006" key="4">
    <source>
        <dbReference type="Google" id="ProtNLM"/>
    </source>
</evidence>
<proteinExistence type="predicted"/>
<gene>
    <name evidence="2" type="ORF">ACFQE0_24165</name>
</gene>
<keyword evidence="3" id="KW-1185">Reference proteome</keyword>